<evidence type="ECO:0000256" key="2">
    <source>
        <dbReference type="ARBA" id="ARBA00023043"/>
    </source>
</evidence>
<dbReference type="EMBL" id="NEXV01000096">
    <property type="protein sequence ID" value="PIG88711.1"/>
    <property type="molecule type" value="Genomic_DNA"/>
</dbReference>
<keyword evidence="6" id="KW-1185">Reference proteome</keyword>
<dbReference type="Gene3D" id="1.25.40.20">
    <property type="entry name" value="Ankyrin repeat-containing domain"/>
    <property type="match status" value="4"/>
</dbReference>
<dbReference type="InterPro" id="IPR001810">
    <property type="entry name" value="F-box_dom"/>
</dbReference>
<evidence type="ECO:0000256" key="1">
    <source>
        <dbReference type="ARBA" id="ARBA00022737"/>
    </source>
</evidence>
<dbReference type="PRINTS" id="PR01415">
    <property type="entry name" value="ANKYRIN"/>
</dbReference>
<dbReference type="Proteomes" id="UP000231358">
    <property type="component" value="Unassembled WGS sequence"/>
</dbReference>
<dbReference type="AlphaFoldDB" id="A0A2G7G9I7"/>
<feature type="repeat" description="ANK" evidence="3">
    <location>
        <begin position="300"/>
        <end position="332"/>
    </location>
</feature>
<reference evidence="5 6" key="1">
    <citation type="submission" date="2017-05" db="EMBL/GenBank/DDBJ databases">
        <title>Genome sequence for an aflatoxigenic pathogen of Argentinian peanut, Aspergillus arachidicola.</title>
        <authorList>
            <person name="Moore G."/>
            <person name="Beltz S.B."/>
            <person name="Mack B.M."/>
        </authorList>
    </citation>
    <scope>NUCLEOTIDE SEQUENCE [LARGE SCALE GENOMIC DNA]</scope>
    <source>
        <strain evidence="5 6">CBS 117610</strain>
    </source>
</reference>
<dbReference type="PANTHER" id="PTHR24166">
    <property type="entry name" value="ROLLING PEBBLES, ISOFORM B"/>
    <property type="match status" value="1"/>
</dbReference>
<dbReference type="PROSITE" id="PS50181">
    <property type="entry name" value="FBOX"/>
    <property type="match status" value="1"/>
</dbReference>
<dbReference type="InterPro" id="IPR036770">
    <property type="entry name" value="Ankyrin_rpt-contain_sf"/>
</dbReference>
<dbReference type="STRING" id="656916.A0A2G7G9I7"/>
<dbReference type="InterPro" id="IPR002110">
    <property type="entry name" value="Ankyrin_rpt"/>
</dbReference>
<feature type="repeat" description="ANK" evidence="3">
    <location>
        <begin position="403"/>
        <end position="435"/>
    </location>
</feature>
<gene>
    <name evidence="5" type="ORF">AARAC_000561</name>
</gene>
<comment type="caution">
    <text evidence="5">The sequence shown here is derived from an EMBL/GenBank/DDBJ whole genome shotgun (WGS) entry which is preliminary data.</text>
</comment>
<dbReference type="PANTHER" id="PTHR24166:SF48">
    <property type="entry name" value="PROTEIN VAPYRIN"/>
    <property type="match status" value="1"/>
</dbReference>
<dbReference type="SUPFAM" id="SSF48403">
    <property type="entry name" value="Ankyrin repeat"/>
    <property type="match status" value="1"/>
</dbReference>
<feature type="domain" description="F-box" evidence="4">
    <location>
        <begin position="1"/>
        <end position="53"/>
    </location>
</feature>
<dbReference type="Pfam" id="PF12796">
    <property type="entry name" value="Ank_2"/>
    <property type="match status" value="3"/>
</dbReference>
<dbReference type="PROSITE" id="PS50088">
    <property type="entry name" value="ANK_REPEAT"/>
    <property type="match status" value="3"/>
</dbReference>
<dbReference type="CDD" id="cd09917">
    <property type="entry name" value="F-box_SF"/>
    <property type="match status" value="1"/>
</dbReference>
<dbReference type="InterPro" id="IPR050889">
    <property type="entry name" value="Dendritic_Spine_Reg/Scaffold"/>
</dbReference>
<evidence type="ECO:0000259" key="4">
    <source>
        <dbReference type="PROSITE" id="PS50181"/>
    </source>
</evidence>
<evidence type="ECO:0000256" key="3">
    <source>
        <dbReference type="PROSITE-ProRule" id="PRU00023"/>
    </source>
</evidence>
<accession>A0A2G7G9I7</accession>
<proteinExistence type="predicted"/>
<organism evidence="5 6">
    <name type="scientific">Aspergillus arachidicola</name>
    <dbReference type="NCBI Taxonomy" id="656916"/>
    <lineage>
        <taxon>Eukaryota</taxon>
        <taxon>Fungi</taxon>
        <taxon>Dikarya</taxon>
        <taxon>Ascomycota</taxon>
        <taxon>Pezizomycotina</taxon>
        <taxon>Eurotiomycetes</taxon>
        <taxon>Eurotiomycetidae</taxon>
        <taxon>Eurotiales</taxon>
        <taxon>Aspergillaceae</taxon>
        <taxon>Aspergillus</taxon>
        <taxon>Aspergillus subgen. Circumdati</taxon>
    </lineage>
</organism>
<keyword evidence="2 3" id="KW-0040">ANK repeat</keyword>
<dbReference type="SMART" id="SM00248">
    <property type="entry name" value="ANK"/>
    <property type="match status" value="11"/>
</dbReference>
<dbReference type="Pfam" id="PF12937">
    <property type="entry name" value="F-box-like"/>
    <property type="match status" value="1"/>
</dbReference>
<dbReference type="Pfam" id="PF13637">
    <property type="entry name" value="Ank_4"/>
    <property type="match status" value="1"/>
</dbReference>
<name>A0A2G7G9I7_9EURO</name>
<evidence type="ECO:0000313" key="6">
    <source>
        <dbReference type="Proteomes" id="UP000231358"/>
    </source>
</evidence>
<evidence type="ECO:0000313" key="5">
    <source>
        <dbReference type="EMBL" id="PIG88711.1"/>
    </source>
</evidence>
<dbReference type="PROSITE" id="PS50297">
    <property type="entry name" value="ANK_REP_REGION"/>
    <property type="match status" value="2"/>
</dbReference>
<protein>
    <submittedName>
        <fullName evidence="5">Ankyrin repeat-containing protein</fullName>
    </submittedName>
</protein>
<feature type="repeat" description="ANK" evidence="3">
    <location>
        <begin position="267"/>
        <end position="299"/>
    </location>
</feature>
<keyword evidence="1" id="KW-0677">Repeat</keyword>
<sequence>MRTLLDLPNEILHHIAGYLALESDLNSLTRTNSHLHSAINPFLYHFNAMHRQMSALPWAADHGIVETAQHSLNASFGVSNNVKLGIIYDALSIAVHAGHTGIAKVLLLQEGIDPNFRYRSKEARSWVTFLARAAGAGHVDMVALLLSTNGINPNLGDDMGRPPIAHAGFNNQVAVLEQLLATPGVDMNWKDHHGRTPLAWTVSFASEAAVSQFLSRQDIDVNAAIVTDDLFKKGWTALMFAASRGFAKKVELLLNTPYIKVNHQCPSGKTALHWAVQAGSEAIVQLLLAKGAYPDPRDSHNRSPLIQSALYGHLSILKLLYEAGANLNTVTSTGGTALISASGEGHTDIVVFLLGTGKVDLAATGKEDKRNALSVAAEGGHREIVDLLLKQNGQGFPNERDYMGRSALSYAIEHGDLETIKLLVRNSSVINTGETDANGKTLLSYAAQHDDPEILDLLVSATRVTR</sequence>